<comment type="caution">
    <text evidence="1">The sequence shown here is derived from an EMBL/GenBank/DDBJ whole genome shotgun (WGS) entry which is preliminary data.</text>
</comment>
<dbReference type="Proteomes" id="UP000789366">
    <property type="component" value="Unassembled WGS sequence"/>
</dbReference>
<reference evidence="1" key="1">
    <citation type="submission" date="2021-06" db="EMBL/GenBank/DDBJ databases">
        <authorList>
            <person name="Kallberg Y."/>
            <person name="Tangrot J."/>
            <person name="Rosling A."/>
        </authorList>
    </citation>
    <scope>NUCLEOTIDE SEQUENCE</scope>
    <source>
        <strain evidence="1">28 12/20/2015</strain>
    </source>
</reference>
<dbReference type="EMBL" id="CAJVPW010001618">
    <property type="protein sequence ID" value="CAG8488571.1"/>
    <property type="molecule type" value="Genomic_DNA"/>
</dbReference>
<evidence type="ECO:0000313" key="1">
    <source>
        <dbReference type="EMBL" id="CAG8488571.1"/>
    </source>
</evidence>
<organism evidence="1 2">
    <name type="scientific">Cetraspora pellucida</name>
    <dbReference type="NCBI Taxonomy" id="1433469"/>
    <lineage>
        <taxon>Eukaryota</taxon>
        <taxon>Fungi</taxon>
        <taxon>Fungi incertae sedis</taxon>
        <taxon>Mucoromycota</taxon>
        <taxon>Glomeromycotina</taxon>
        <taxon>Glomeromycetes</taxon>
        <taxon>Diversisporales</taxon>
        <taxon>Gigasporaceae</taxon>
        <taxon>Cetraspora</taxon>
    </lineage>
</organism>
<protein>
    <submittedName>
        <fullName evidence="1">750_t:CDS:1</fullName>
    </submittedName>
</protein>
<proteinExistence type="predicted"/>
<sequence>MAKKNILLFSDTFNINDCDKDGKKFDRVSRFVGRGESLEMELVIDVNTDLYPLDIGDRVNVILTTSLALDPSKAQSEDMITGATSAEEMTQKASWREKSSTERDLSDEFEYVMYGKVYKYDEERRSKVYPSNLVINLFGNLKLVAVYISYGGLLMSLEDVLNKDAGEIKLVVKIASVQN</sequence>
<gene>
    <name evidence="1" type="ORF">SPELUC_LOCUS2458</name>
</gene>
<evidence type="ECO:0000313" key="2">
    <source>
        <dbReference type="Proteomes" id="UP000789366"/>
    </source>
</evidence>
<keyword evidence="2" id="KW-1185">Reference proteome</keyword>
<name>A0ACA9KR91_9GLOM</name>
<accession>A0ACA9KR91</accession>
<feature type="non-terminal residue" evidence="1">
    <location>
        <position position="179"/>
    </location>
</feature>